<dbReference type="STRING" id="383855.M3B2M0"/>
<dbReference type="RefSeq" id="XP_007925831.1">
    <property type="nucleotide sequence ID" value="XM_007927640.1"/>
</dbReference>
<organism evidence="2 3">
    <name type="scientific">Pseudocercospora fijiensis (strain CIRAD86)</name>
    <name type="common">Black leaf streak disease fungus</name>
    <name type="synonym">Mycosphaerella fijiensis</name>
    <dbReference type="NCBI Taxonomy" id="383855"/>
    <lineage>
        <taxon>Eukaryota</taxon>
        <taxon>Fungi</taxon>
        <taxon>Dikarya</taxon>
        <taxon>Ascomycota</taxon>
        <taxon>Pezizomycotina</taxon>
        <taxon>Dothideomycetes</taxon>
        <taxon>Dothideomycetidae</taxon>
        <taxon>Mycosphaerellales</taxon>
        <taxon>Mycosphaerellaceae</taxon>
        <taxon>Pseudocercospora</taxon>
    </lineage>
</organism>
<feature type="compositionally biased region" description="Acidic residues" evidence="1">
    <location>
        <begin position="129"/>
        <end position="139"/>
    </location>
</feature>
<reference evidence="2 3" key="1">
    <citation type="journal article" date="2012" name="PLoS Pathog.">
        <title>Diverse lifestyles and strategies of plant pathogenesis encoded in the genomes of eighteen Dothideomycetes fungi.</title>
        <authorList>
            <person name="Ohm R.A."/>
            <person name="Feau N."/>
            <person name="Henrissat B."/>
            <person name="Schoch C.L."/>
            <person name="Horwitz B.A."/>
            <person name="Barry K.W."/>
            <person name="Condon B.J."/>
            <person name="Copeland A.C."/>
            <person name="Dhillon B."/>
            <person name="Glaser F."/>
            <person name="Hesse C.N."/>
            <person name="Kosti I."/>
            <person name="LaButti K."/>
            <person name="Lindquist E.A."/>
            <person name="Lucas S."/>
            <person name="Salamov A.A."/>
            <person name="Bradshaw R.E."/>
            <person name="Ciuffetti L."/>
            <person name="Hamelin R.C."/>
            <person name="Kema G.H.J."/>
            <person name="Lawrence C."/>
            <person name="Scott J.A."/>
            <person name="Spatafora J.W."/>
            <person name="Turgeon B.G."/>
            <person name="de Wit P.J.G.M."/>
            <person name="Zhong S."/>
            <person name="Goodwin S.B."/>
            <person name="Grigoriev I.V."/>
        </authorList>
    </citation>
    <scope>NUCLEOTIDE SEQUENCE [LARGE SCALE GENOMIC DNA]</scope>
    <source>
        <strain evidence="2 3">CIRAD86</strain>
    </source>
</reference>
<evidence type="ECO:0000313" key="3">
    <source>
        <dbReference type="Proteomes" id="UP000016932"/>
    </source>
</evidence>
<dbReference type="Gene3D" id="6.10.250.2790">
    <property type="match status" value="1"/>
</dbReference>
<dbReference type="EMBL" id="KB446558">
    <property type="protein sequence ID" value="EME83613.1"/>
    <property type="molecule type" value="Genomic_DNA"/>
</dbReference>
<feature type="region of interest" description="Disordered" evidence="1">
    <location>
        <begin position="1"/>
        <end position="21"/>
    </location>
</feature>
<feature type="compositionally biased region" description="Polar residues" evidence="1">
    <location>
        <begin position="12"/>
        <end position="21"/>
    </location>
</feature>
<evidence type="ECO:0000313" key="2">
    <source>
        <dbReference type="EMBL" id="EME83613.1"/>
    </source>
</evidence>
<dbReference type="OrthoDB" id="5413829at2759"/>
<gene>
    <name evidence="2" type="ORF">MYCFIDRAFT_47048</name>
</gene>
<dbReference type="Proteomes" id="UP000016932">
    <property type="component" value="Unassembled WGS sequence"/>
</dbReference>
<dbReference type="eggNOG" id="ENOG502SKZD">
    <property type="taxonomic scope" value="Eukaryota"/>
</dbReference>
<dbReference type="KEGG" id="pfj:MYCFIDRAFT_47048"/>
<sequence>MAVSSKIEAKTPQVSDTNIQPFLQPDFDPAEYLNAALPTLSTTSGKSAPSLPLPELSSQLQTLLNQLNAQTTRLSQSLTQLTDDIIRSGSRLAYEVEVLKGETVSLADTFQNGLRKDIEQFVPPSTNQSEEEGSGAEAEENVKAKEKSQEPEFLVRLRTLTTVRERLDTVIKTFGSAMQWPLAPSELSLASSLISVSAPESNDDSRSREEKGKEYTEKLRTEISDLLATGAEGVETANARVSDLRALADVWKGTAEEKARLKLVDSLQKLVDDRQKTLGRSDTTAHKPGISPARAMDYRYGAADPTRIPEGGSGYGFLQNLRNLKNEVYLDG</sequence>
<keyword evidence="3" id="KW-1185">Reference proteome</keyword>
<evidence type="ECO:0000256" key="1">
    <source>
        <dbReference type="SAM" id="MobiDB-lite"/>
    </source>
</evidence>
<name>M3B2M0_PSEFD</name>
<accession>M3B2M0</accession>
<feature type="region of interest" description="Disordered" evidence="1">
    <location>
        <begin position="121"/>
        <end position="148"/>
    </location>
</feature>
<dbReference type="AlphaFoldDB" id="M3B2M0"/>
<protein>
    <submittedName>
        <fullName evidence="2">Uncharacterized protein</fullName>
    </submittedName>
</protein>
<proteinExistence type="predicted"/>
<dbReference type="HOGENOM" id="CLU_024203_0_0_1"/>
<dbReference type="VEuPathDB" id="FungiDB:MYCFIDRAFT_47048"/>
<dbReference type="GeneID" id="19339752"/>